<dbReference type="RefSeq" id="XP_023456907.2">
    <property type="nucleotide sequence ID" value="XM_023596396.2"/>
</dbReference>
<protein>
    <recommendedName>
        <fullName evidence="9">Rhodopsin domain-containing protein</fullName>
    </recommendedName>
</protein>
<feature type="region of interest" description="Disordered" evidence="6">
    <location>
        <begin position="754"/>
        <end position="782"/>
    </location>
</feature>
<sequence>MRFRDGFSVLLMWAVALTRVQVTGQTLVDDTAVSGLSTCVLQCTSTVFNAYNCQPSQPCFCENMEVQNAMMECLKVNDCPFSDQLASSRFRAYRCATPTRDRTQLLSIVAYVLFAVTTIFTIARLVARLAGAGFGWDDFMAVASYAPLIGFFVAGYFTLQNGMGKEIWTLSLSDIVDFTKWFYIASVLYVLVIFSTKISLVLFYLRTWPTAGGLRKLWWTSLGLLGAALISFEVSVIAQCRPIASQWNSLQDPDLLSQCVDRQILLWALAGVDIGFNVLVLLLPIRSIIRMKTTPRNTIGILFVYLVGLAVTAISIVRIFHVRDFESTFNTTYSYSFLGLYSGVEVYLSQICCCAPGIVGLATRLSTSSFSSLGSKKSSRDSIRISAPLQAAERHDFATINTPREAPSDLEKAKYSGDGDYMFDDEDGAPPPVIQRSSHNSHALAAKTSFEPIIERVSNSRSQRPMTYRSSATTATRNYRDSGTDARTPDILYQDHQNQLRLEIHDPPDEPIKAKLQYVDKASGVHDLELHGRPRSQQQGSFLTRPSTAILANSAPIRPNTAPSPGSEEFTTTTTSSDYDDNSTTSSRSISTIDSPATTTAPPPASFFSQPATNTTKPSNSTPTTSTLSPRLSALLQQSNNLLNRQPSLTAMGPTTNPTKRPESSSSARPSLTAMGPTKRPESSSSAATATAPAPTISGSKRNSNNTTTTSNINTNTNLTAASRPGNGIQEEDRTVSEEEKLADLANAHKILTEEGGMSGSGGGVPVGNSNGSNHTLSTIDG</sequence>
<reference evidence="10 11" key="1">
    <citation type="submission" date="2023-09" db="EMBL/GenBank/DDBJ databases">
        <title>Complete-Gapless Cercospora beticola genome.</title>
        <authorList>
            <person name="Wyatt N.A."/>
            <person name="Spanner R.E."/>
            <person name="Bolton M.D."/>
        </authorList>
    </citation>
    <scope>NUCLEOTIDE SEQUENCE [LARGE SCALE GENOMIC DNA]</scope>
    <source>
        <strain evidence="10">Cb09-40</strain>
    </source>
</reference>
<evidence type="ECO:0000256" key="5">
    <source>
        <dbReference type="ARBA" id="ARBA00038359"/>
    </source>
</evidence>
<evidence type="ECO:0000256" key="3">
    <source>
        <dbReference type="ARBA" id="ARBA00022989"/>
    </source>
</evidence>
<evidence type="ECO:0000256" key="8">
    <source>
        <dbReference type="SAM" id="SignalP"/>
    </source>
</evidence>
<dbReference type="InterPro" id="IPR052337">
    <property type="entry name" value="SAT4-like"/>
</dbReference>
<comment type="subcellular location">
    <subcellularLocation>
        <location evidence="1">Membrane</location>
        <topology evidence="1">Multi-pass membrane protein</topology>
    </subcellularLocation>
</comment>
<keyword evidence="11" id="KW-1185">Reference proteome</keyword>
<name>A0ABZ0NN12_CERBT</name>
<dbReference type="GeneID" id="35427502"/>
<accession>A0ABZ0NN12</accession>
<feature type="chain" id="PRO_5046920755" description="Rhodopsin domain-containing protein" evidence="8">
    <location>
        <begin position="25"/>
        <end position="782"/>
    </location>
</feature>
<keyword evidence="2 7" id="KW-0812">Transmembrane</keyword>
<feature type="region of interest" description="Disordered" evidence="6">
    <location>
        <begin position="555"/>
        <end position="628"/>
    </location>
</feature>
<feature type="region of interest" description="Disordered" evidence="6">
    <location>
        <begin position="459"/>
        <end position="488"/>
    </location>
</feature>
<feature type="transmembrane region" description="Helical" evidence="7">
    <location>
        <begin position="264"/>
        <end position="285"/>
    </location>
</feature>
<feature type="compositionally biased region" description="Polar residues" evidence="6">
    <location>
        <begin position="459"/>
        <end position="477"/>
    </location>
</feature>
<dbReference type="Proteomes" id="UP001302367">
    <property type="component" value="Chromosome 3"/>
</dbReference>
<evidence type="ECO:0000259" key="9">
    <source>
        <dbReference type="Pfam" id="PF20684"/>
    </source>
</evidence>
<evidence type="ECO:0000313" key="10">
    <source>
        <dbReference type="EMBL" id="WPB00874.1"/>
    </source>
</evidence>
<comment type="similarity">
    <text evidence="5">Belongs to the SAT4 family.</text>
</comment>
<feature type="transmembrane region" description="Helical" evidence="7">
    <location>
        <begin position="108"/>
        <end position="127"/>
    </location>
</feature>
<feature type="transmembrane region" description="Helical" evidence="7">
    <location>
        <begin position="217"/>
        <end position="244"/>
    </location>
</feature>
<feature type="compositionally biased region" description="Gly residues" evidence="6">
    <location>
        <begin position="757"/>
        <end position="766"/>
    </location>
</feature>
<feature type="transmembrane region" description="Helical" evidence="7">
    <location>
        <begin position="297"/>
        <end position="320"/>
    </location>
</feature>
<organism evidence="10 11">
    <name type="scientific">Cercospora beticola</name>
    <name type="common">Sugarbeet leaf spot fungus</name>
    <dbReference type="NCBI Taxonomy" id="122368"/>
    <lineage>
        <taxon>Eukaryota</taxon>
        <taxon>Fungi</taxon>
        <taxon>Dikarya</taxon>
        <taxon>Ascomycota</taxon>
        <taxon>Pezizomycotina</taxon>
        <taxon>Dothideomycetes</taxon>
        <taxon>Dothideomycetidae</taxon>
        <taxon>Mycosphaerellales</taxon>
        <taxon>Mycosphaerellaceae</taxon>
        <taxon>Cercospora</taxon>
    </lineage>
</organism>
<evidence type="ECO:0000256" key="7">
    <source>
        <dbReference type="SAM" id="Phobius"/>
    </source>
</evidence>
<feature type="transmembrane region" description="Helical" evidence="7">
    <location>
        <begin position="181"/>
        <end position="205"/>
    </location>
</feature>
<feature type="signal peptide" evidence="8">
    <location>
        <begin position="1"/>
        <end position="24"/>
    </location>
</feature>
<keyword evidence="8" id="KW-0732">Signal</keyword>
<evidence type="ECO:0000256" key="4">
    <source>
        <dbReference type="ARBA" id="ARBA00023136"/>
    </source>
</evidence>
<dbReference type="Pfam" id="PF20684">
    <property type="entry name" value="Fung_rhodopsin"/>
    <property type="match status" value="1"/>
</dbReference>
<feature type="transmembrane region" description="Helical" evidence="7">
    <location>
        <begin position="139"/>
        <end position="159"/>
    </location>
</feature>
<evidence type="ECO:0000256" key="1">
    <source>
        <dbReference type="ARBA" id="ARBA00004141"/>
    </source>
</evidence>
<feature type="region of interest" description="Disordered" evidence="6">
    <location>
        <begin position="646"/>
        <end position="738"/>
    </location>
</feature>
<keyword evidence="3 7" id="KW-1133">Transmembrane helix</keyword>
<gene>
    <name evidence="10" type="ORF">RHO25_005494</name>
</gene>
<dbReference type="PANTHER" id="PTHR33048">
    <property type="entry name" value="PTH11-LIKE INTEGRAL MEMBRANE PROTEIN (AFU_ORTHOLOGUE AFUA_5G11245)"/>
    <property type="match status" value="1"/>
</dbReference>
<evidence type="ECO:0000313" key="11">
    <source>
        <dbReference type="Proteomes" id="UP001302367"/>
    </source>
</evidence>
<evidence type="ECO:0000256" key="6">
    <source>
        <dbReference type="SAM" id="MobiDB-lite"/>
    </source>
</evidence>
<feature type="compositionally biased region" description="Low complexity" evidence="6">
    <location>
        <begin position="571"/>
        <end position="628"/>
    </location>
</feature>
<feature type="domain" description="Rhodopsin" evidence="9">
    <location>
        <begin position="123"/>
        <end position="360"/>
    </location>
</feature>
<feature type="compositionally biased region" description="Low complexity" evidence="6">
    <location>
        <begin position="683"/>
        <end position="720"/>
    </location>
</feature>
<evidence type="ECO:0000256" key="2">
    <source>
        <dbReference type="ARBA" id="ARBA00022692"/>
    </source>
</evidence>
<dbReference type="InterPro" id="IPR049326">
    <property type="entry name" value="Rhodopsin_dom_fungi"/>
</dbReference>
<dbReference type="PANTHER" id="PTHR33048:SF160">
    <property type="entry name" value="SAT4 FAMILY MEMBRANE PROTEIN"/>
    <property type="match status" value="1"/>
</dbReference>
<keyword evidence="4 7" id="KW-0472">Membrane</keyword>
<proteinExistence type="inferred from homology"/>
<feature type="compositionally biased region" description="Basic and acidic residues" evidence="6">
    <location>
        <begin position="478"/>
        <end position="488"/>
    </location>
</feature>
<dbReference type="EMBL" id="CP134186">
    <property type="protein sequence ID" value="WPB00874.1"/>
    <property type="molecule type" value="Genomic_DNA"/>
</dbReference>
<feature type="compositionally biased region" description="Polar residues" evidence="6">
    <location>
        <begin position="653"/>
        <end position="670"/>
    </location>
</feature>